<sequence length="150" mass="17344">MERYHLMGWLNFIATEIRKTLEILFNPAISPGWKNAQLATFGKRCEIFATRLAGKHYLLADRFTIADAYLFTLLGWTGFLQVNISKWPALTDYMGRVVERPTVIEAIRKEELIKWFERRQRQTRLAVNKTLAAIYSPSSSAISGLIMLYL</sequence>
<dbReference type="STRING" id="51642.NSMM_490052"/>
<keyword evidence="3" id="KW-1185">Reference proteome</keyword>
<dbReference type="Proteomes" id="UP000198729">
    <property type="component" value="Unassembled WGS sequence"/>
</dbReference>
<dbReference type="CDD" id="cd03188">
    <property type="entry name" value="GST_C_Beta"/>
    <property type="match status" value="1"/>
</dbReference>
<dbReference type="InterPro" id="IPR036282">
    <property type="entry name" value="Glutathione-S-Trfase_C_sf"/>
</dbReference>
<dbReference type="SUPFAM" id="SSF47616">
    <property type="entry name" value="GST C-terminal domain-like"/>
    <property type="match status" value="1"/>
</dbReference>
<organism evidence="2 3">
    <name type="scientific">Nitrosomonas mobilis</name>
    <dbReference type="NCBI Taxonomy" id="51642"/>
    <lineage>
        <taxon>Bacteria</taxon>
        <taxon>Pseudomonadati</taxon>
        <taxon>Pseudomonadota</taxon>
        <taxon>Betaproteobacteria</taxon>
        <taxon>Nitrosomonadales</taxon>
        <taxon>Nitrosomonadaceae</taxon>
        <taxon>Nitrosomonas</taxon>
    </lineage>
</organism>
<feature type="domain" description="GST C-terminal" evidence="1">
    <location>
        <begin position="1"/>
        <end position="125"/>
    </location>
</feature>
<protein>
    <recommendedName>
        <fullName evidence="1">GST C-terminal domain-containing protein</fullName>
    </recommendedName>
</protein>
<gene>
    <name evidence="2" type="ORF">NSMM_490052</name>
</gene>
<dbReference type="RefSeq" id="WP_090287033.1">
    <property type="nucleotide sequence ID" value="NZ_FMWO01000057.1"/>
</dbReference>
<dbReference type="OrthoDB" id="8772754at2"/>
<accession>A0A1G5SG38</accession>
<dbReference type="PROSITE" id="PS50405">
    <property type="entry name" value="GST_CTER"/>
    <property type="match status" value="1"/>
</dbReference>
<reference evidence="2 3" key="1">
    <citation type="submission" date="2016-10" db="EMBL/GenBank/DDBJ databases">
        <authorList>
            <person name="de Groot N.N."/>
        </authorList>
    </citation>
    <scope>NUCLEOTIDE SEQUENCE [LARGE SCALE GENOMIC DNA]</scope>
    <source>
        <strain evidence="2">1</strain>
    </source>
</reference>
<evidence type="ECO:0000313" key="2">
    <source>
        <dbReference type="EMBL" id="SCZ86163.1"/>
    </source>
</evidence>
<dbReference type="EMBL" id="FMWO01000057">
    <property type="protein sequence ID" value="SCZ86163.1"/>
    <property type="molecule type" value="Genomic_DNA"/>
</dbReference>
<dbReference type="PANTHER" id="PTHR44051:SF8">
    <property type="entry name" value="GLUTATHIONE S-TRANSFERASE GSTA"/>
    <property type="match status" value="1"/>
</dbReference>
<dbReference type="InterPro" id="IPR010987">
    <property type="entry name" value="Glutathione-S-Trfase_C-like"/>
</dbReference>
<dbReference type="PANTHER" id="PTHR44051">
    <property type="entry name" value="GLUTATHIONE S-TRANSFERASE-RELATED"/>
    <property type="match status" value="1"/>
</dbReference>
<dbReference type="InterPro" id="IPR004046">
    <property type="entry name" value="GST_C"/>
</dbReference>
<name>A0A1G5SG38_9PROT</name>
<proteinExistence type="predicted"/>
<evidence type="ECO:0000259" key="1">
    <source>
        <dbReference type="PROSITE" id="PS50405"/>
    </source>
</evidence>
<dbReference type="Pfam" id="PF00043">
    <property type="entry name" value="GST_C"/>
    <property type="match status" value="1"/>
</dbReference>
<dbReference type="AlphaFoldDB" id="A0A1G5SG38"/>
<evidence type="ECO:0000313" key="3">
    <source>
        <dbReference type="Proteomes" id="UP000198729"/>
    </source>
</evidence>
<dbReference type="Gene3D" id="1.20.1050.10">
    <property type="match status" value="1"/>
</dbReference>